<dbReference type="GO" id="GO:0000976">
    <property type="term" value="F:transcription cis-regulatory region binding"/>
    <property type="evidence" value="ECO:0007669"/>
    <property type="project" value="TreeGrafter"/>
</dbReference>
<dbReference type="CDD" id="cd01392">
    <property type="entry name" value="HTH_LacI"/>
    <property type="match status" value="1"/>
</dbReference>
<name>A0A2Z2NZZ2_9GAMM</name>
<protein>
    <submittedName>
        <fullName evidence="6">Catabolite control protein A</fullName>
    </submittedName>
</protein>
<dbReference type="KEGG" id="gai:IMCC3135_16675"/>
<dbReference type="InterPro" id="IPR010982">
    <property type="entry name" value="Lambda_DNA-bd_dom_sf"/>
</dbReference>
<dbReference type="Gene3D" id="1.10.260.40">
    <property type="entry name" value="lambda repressor-like DNA-binding domains"/>
    <property type="match status" value="1"/>
</dbReference>
<dbReference type="InterPro" id="IPR028082">
    <property type="entry name" value="Peripla_BP_I"/>
</dbReference>
<evidence type="ECO:0000256" key="4">
    <source>
        <dbReference type="ARBA" id="ARBA00023163"/>
    </source>
</evidence>
<dbReference type="RefSeq" id="WP_257790413.1">
    <property type="nucleotide sequence ID" value="NZ_CP018632.1"/>
</dbReference>
<sequence length="334" mass="36449">MGRVTIKSIGKDLGISHMTVSRALSGHPNVQKATREAVLKRAQELGYVKSAAANTMRGDKTDIVGLLLPNIINEFYARFANTLSQCCRERSLHLIIHLTGDDTELERKSLERLCEVQARAVVMVPAPGESKDLETLLKSMRVIQLIRQRPMSTPSFALLVDDHSALHDAVVELARRGHQSIGYIGADAGLSSGRERLQAFKHGLKSAKLKWTKRFVLTGAPSFEMGRYNTVKLLDAGEVTAMVCGGFEISNGALSVLMEREIHPSRDIGFVGYGDPSFYARVNGGVSTIEVPVDELALRASELLAEDSSAQTEASPETVELGARLLLRGNLRIT</sequence>
<evidence type="ECO:0000259" key="5">
    <source>
        <dbReference type="PROSITE" id="PS50932"/>
    </source>
</evidence>
<dbReference type="Gene3D" id="3.40.50.2300">
    <property type="match status" value="2"/>
</dbReference>
<keyword evidence="2" id="KW-0805">Transcription regulation</keyword>
<dbReference type="InterPro" id="IPR000843">
    <property type="entry name" value="HTH_LacI"/>
</dbReference>
<dbReference type="AlphaFoldDB" id="A0A2Z2NZZ2"/>
<accession>A0A2Z2NZZ2</accession>
<evidence type="ECO:0000256" key="1">
    <source>
        <dbReference type="ARBA" id="ARBA00022491"/>
    </source>
</evidence>
<dbReference type="EMBL" id="CP018632">
    <property type="protein sequence ID" value="ASJ73417.1"/>
    <property type="molecule type" value="Genomic_DNA"/>
</dbReference>
<dbReference type="Proteomes" id="UP000250079">
    <property type="component" value="Chromosome"/>
</dbReference>
<dbReference type="Pfam" id="PF00356">
    <property type="entry name" value="LacI"/>
    <property type="match status" value="1"/>
</dbReference>
<dbReference type="SUPFAM" id="SSF47413">
    <property type="entry name" value="lambda repressor-like DNA-binding domains"/>
    <property type="match status" value="1"/>
</dbReference>
<dbReference type="PANTHER" id="PTHR30146:SF148">
    <property type="entry name" value="HTH-TYPE TRANSCRIPTIONAL REPRESSOR PURR-RELATED"/>
    <property type="match status" value="1"/>
</dbReference>
<keyword evidence="3" id="KW-0238">DNA-binding</keyword>
<evidence type="ECO:0000256" key="3">
    <source>
        <dbReference type="ARBA" id="ARBA00023125"/>
    </source>
</evidence>
<dbReference type="Pfam" id="PF13377">
    <property type="entry name" value="Peripla_BP_3"/>
    <property type="match status" value="1"/>
</dbReference>
<evidence type="ECO:0000256" key="2">
    <source>
        <dbReference type="ARBA" id="ARBA00023015"/>
    </source>
</evidence>
<keyword evidence="4" id="KW-0804">Transcription</keyword>
<keyword evidence="1" id="KW-0678">Repressor</keyword>
<dbReference type="InterPro" id="IPR046335">
    <property type="entry name" value="LacI/GalR-like_sensor"/>
</dbReference>
<evidence type="ECO:0000313" key="7">
    <source>
        <dbReference type="Proteomes" id="UP000250079"/>
    </source>
</evidence>
<feature type="domain" description="HTH lacI-type" evidence="5">
    <location>
        <begin position="4"/>
        <end position="58"/>
    </location>
</feature>
<dbReference type="PANTHER" id="PTHR30146">
    <property type="entry name" value="LACI-RELATED TRANSCRIPTIONAL REPRESSOR"/>
    <property type="match status" value="1"/>
</dbReference>
<proteinExistence type="predicted"/>
<reference evidence="6 7" key="1">
    <citation type="submission" date="2016-12" db="EMBL/GenBank/DDBJ databases">
        <authorList>
            <person name="Song W.-J."/>
            <person name="Kurnit D.M."/>
        </authorList>
    </citation>
    <scope>NUCLEOTIDE SEQUENCE [LARGE SCALE GENOMIC DNA]</scope>
    <source>
        <strain evidence="6 7">IMCC3135</strain>
    </source>
</reference>
<gene>
    <name evidence="6" type="primary">ccpA_2</name>
    <name evidence="6" type="ORF">IMCC3135_16675</name>
</gene>
<dbReference type="PROSITE" id="PS50932">
    <property type="entry name" value="HTH_LACI_2"/>
    <property type="match status" value="1"/>
</dbReference>
<keyword evidence="7" id="KW-1185">Reference proteome</keyword>
<evidence type="ECO:0000313" key="6">
    <source>
        <dbReference type="EMBL" id="ASJ73417.1"/>
    </source>
</evidence>
<organism evidence="6 7">
    <name type="scientific">Granulosicoccus antarcticus IMCC3135</name>
    <dbReference type="NCBI Taxonomy" id="1192854"/>
    <lineage>
        <taxon>Bacteria</taxon>
        <taxon>Pseudomonadati</taxon>
        <taxon>Pseudomonadota</taxon>
        <taxon>Gammaproteobacteria</taxon>
        <taxon>Chromatiales</taxon>
        <taxon>Granulosicoccaceae</taxon>
        <taxon>Granulosicoccus</taxon>
    </lineage>
</organism>
<dbReference type="SMART" id="SM00354">
    <property type="entry name" value="HTH_LACI"/>
    <property type="match status" value="1"/>
</dbReference>
<dbReference type="SUPFAM" id="SSF53822">
    <property type="entry name" value="Periplasmic binding protein-like I"/>
    <property type="match status" value="1"/>
</dbReference>
<dbReference type="GO" id="GO:0003700">
    <property type="term" value="F:DNA-binding transcription factor activity"/>
    <property type="evidence" value="ECO:0007669"/>
    <property type="project" value="TreeGrafter"/>
</dbReference>
<dbReference type="CDD" id="cd06267">
    <property type="entry name" value="PBP1_LacI_sugar_binding-like"/>
    <property type="match status" value="1"/>
</dbReference>